<proteinExistence type="predicted"/>
<reference evidence="6" key="2">
    <citation type="journal article" date="2021" name="PeerJ">
        <title>Extensive microbial diversity within the chicken gut microbiome revealed by metagenomics and culture.</title>
        <authorList>
            <person name="Gilroy R."/>
            <person name="Ravi A."/>
            <person name="Getino M."/>
            <person name="Pursley I."/>
            <person name="Horton D.L."/>
            <person name="Alikhan N.F."/>
            <person name="Baker D."/>
            <person name="Gharbi K."/>
            <person name="Hall N."/>
            <person name="Watson M."/>
            <person name="Adriaenssens E.M."/>
            <person name="Foster-Nyarko E."/>
            <person name="Jarju S."/>
            <person name="Secka A."/>
            <person name="Antonio M."/>
            <person name="Oren A."/>
            <person name="Chaudhuri R.R."/>
            <person name="La Ragione R."/>
            <person name="Hildebrand F."/>
            <person name="Pallen M.J."/>
        </authorList>
    </citation>
    <scope>NUCLEOTIDE SEQUENCE</scope>
    <source>
        <strain evidence="6">10037</strain>
    </source>
</reference>
<keyword evidence="2" id="KW-0238">DNA-binding</keyword>
<sequence>MRNNDTLSVLYSGVSMSMAWLSKENKDSVQAYLSLIEPYDTENADAGVRLALNYVLGTFSLKNLYNYPEAISYYQKCYELSKQCGFLNNMIAALSNIVHIYYIRSDAAGLEIAERAYGLSENSRANDVAKCMACISMAEMCSLRDSLSAVGKYLAEAGSFVEKGGFSSYVSLISLLEADMLSSKGEDTFAKEMYDKALAHSGQSEPGITAMIYLHYGIFAEKLGDYARADSLYRSAEKVSVRYENFEYRRELYRRMSDLYYETGDAVLALEYYRRYSSYLDSVATQAKEFSFDSLLIANQRMEHNRYRQLSEIALLKEQHKTLAISAVCVLIMIAALSAWLLYCKQRRMYHILFEHYRNSRKAMDMHVLNGFSEVKSDADAELFSKAEKLMENEKIFKQKDLSIEKLSLLLETNRTYLSRAINTLSGLTFHSWVNMYRIREATDILSDPDNDVPIKCLADDLGYNSVSVFYKAFQKETGLTPSRYRKEAVSAVVADAE</sequence>
<dbReference type="EMBL" id="JADIME010000028">
    <property type="protein sequence ID" value="MBO8464844.1"/>
    <property type="molecule type" value="Genomic_DNA"/>
</dbReference>
<keyword evidence="4" id="KW-0812">Transmembrane</keyword>
<organism evidence="6 7">
    <name type="scientific">Candidatus Merdivivens pullistercoris</name>
    <dbReference type="NCBI Taxonomy" id="2840873"/>
    <lineage>
        <taxon>Bacteria</taxon>
        <taxon>Pseudomonadati</taxon>
        <taxon>Bacteroidota</taxon>
        <taxon>Bacteroidia</taxon>
        <taxon>Bacteroidales</taxon>
        <taxon>Muribaculaceae</taxon>
        <taxon>Muribaculaceae incertae sedis</taxon>
        <taxon>Candidatus Merdivivens</taxon>
    </lineage>
</organism>
<reference evidence="6" key="1">
    <citation type="submission" date="2020-10" db="EMBL/GenBank/DDBJ databases">
        <authorList>
            <person name="Gilroy R."/>
        </authorList>
    </citation>
    <scope>NUCLEOTIDE SEQUENCE</scope>
    <source>
        <strain evidence="6">10037</strain>
    </source>
</reference>
<evidence type="ECO:0000256" key="4">
    <source>
        <dbReference type="SAM" id="Phobius"/>
    </source>
</evidence>
<keyword evidence="4" id="KW-0472">Membrane</keyword>
<keyword evidence="3" id="KW-0804">Transcription</keyword>
<evidence type="ECO:0000256" key="3">
    <source>
        <dbReference type="ARBA" id="ARBA00023163"/>
    </source>
</evidence>
<dbReference type="PANTHER" id="PTHR43280">
    <property type="entry name" value="ARAC-FAMILY TRANSCRIPTIONAL REGULATOR"/>
    <property type="match status" value="1"/>
</dbReference>
<dbReference type="PROSITE" id="PS00041">
    <property type="entry name" value="HTH_ARAC_FAMILY_1"/>
    <property type="match status" value="1"/>
</dbReference>
<evidence type="ECO:0000313" key="7">
    <source>
        <dbReference type="Proteomes" id="UP000823597"/>
    </source>
</evidence>
<comment type="caution">
    <text evidence="6">The sequence shown here is derived from an EMBL/GenBank/DDBJ whole genome shotgun (WGS) entry which is preliminary data.</text>
</comment>
<accession>A0A9D9I413</accession>
<dbReference type="AlphaFoldDB" id="A0A9D9I413"/>
<dbReference type="Gene3D" id="1.25.40.10">
    <property type="entry name" value="Tetratricopeptide repeat domain"/>
    <property type="match status" value="2"/>
</dbReference>
<evidence type="ECO:0000256" key="2">
    <source>
        <dbReference type="ARBA" id="ARBA00023125"/>
    </source>
</evidence>
<dbReference type="PROSITE" id="PS01124">
    <property type="entry name" value="HTH_ARAC_FAMILY_2"/>
    <property type="match status" value="1"/>
</dbReference>
<dbReference type="InterPro" id="IPR011990">
    <property type="entry name" value="TPR-like_helical_dom_sf"/>
</dbReference>
<evidence type="ECO:0000256" key="1">
    <source>
        <dbReference type="ARBA" id="ARBA00023015"/>
    </source>
</evidence>
<dbReference type="Gene3D" id="1.10.10.60">
    <property type="entry name" value="Homeodomain-like"/>
    <property type="match status" value="1"/>
</dbReference>
<dbReference type="Proteomes" id="UP000823597">
    <property type="component" value="Unassembled WGS sequence"/>
</dbReference>
<dbReference type="SUPFAM" id="SSF46689">
    <property type="entry name" value="Homeodomain-like"/>
    <property type="match status" value="1"/>
</dbReference>
<name>A0A9D9I413_9BACT</name>
<feature type="domain" description="HTH araC/xylS-type" evidence="5">
    <location>
        <begin position="385"/>
        <end position="488"/>
    </location>
</feature>
<feature type="transmembrane region" description="Helical" evidence="4">
    <location>
        <begin position="323"/>
        <end position="343"/>
    </location>
</feature>
<dbReference type="InterPro" id="IPR018062">
    <property type="entry name" value="HTH_AraC-typ_CS"/>
</dbReference>
<dbReference type="Pfam" id="PF12833">
    <property type="entry name" value="HTH_18"/>
    <property type="match status" value="1"/>
</dbReference>
<dbReference type="SMART" id="SM00342">
    <property type="entry name" value="HTH_ARAC"/>
    <property type="match status" value="1"/>
</dbReference>
<evidence type="ECO:0000313" key="6">
    <source>
        <dbReference type="EMBL" id="MBO8464844.1"/>
    </source>
</evidence>
<gene>
    <name evidence="6" type="ORF">IAB93_02455</name>
</gene>
<dbReference type="InterPro" id="IPR009057">
    <property type="entry name" value="Homeodomain-like_sf"/>
</dbReference>
<dbReference type="PANTHER" id="PTHR43280:SF29">
    <property type="entry name" value="ARAC-FAMILY TRANSCRIPTIONAL REGULATOR"/>
    <property type="match status" value="1"/>
</dbReference>
<evidence type="ECO:0000259" key="5">
    <source>
        <dbReference type="PROSITE" id="PS01124"/>
    </source>
</evidence>
<keyword evidence="4" id="KW-1133">Transmembrane helix</keyword>
<protein>
    <submittedName>
        <fullName evidence="6">Helix-turn-helix domain-containing protein</fullName>
    </submittedName>
</protein>
<dbReference type="GO" id="GO:0043565">
    <property type="term" value="F:sequence-specific DNA binding"/>
    <property type="evidence" value="ECO:0007669"/>
    <property type="project" value="InterPro"/>
</dbReference>
<keyword evidence="1" id="KW-0805">Transcription regulation</keyword>
<dbReference type="SUPFAM" id="SSF81901">
    <property type="entry name" value="HCP-like"/>
    <property type="match status" value="1"/>
</dbReference>
<dbReference type="GO" id="GO:0003700">
    <property type="term" value="F:DNA-binding transcription factor activity"/>
    <property type="evidence" value="ECO:0007669"/>
    <property type="project" value="InterPro"/>
</dbReference>
<dbReference type="InterPro" id="IPR018060">
    <property type="entry name" value="HTH_AraC"/>
</dbReference>